<gene>
    <name evidence="1" type="ORF">MOPEL_069_00290</name>
</gene>
<evidence type="ECO:0000313" key="1">
    <source>
        <dbReference type="EMBL" id="GAB48274.1"/>
    </source>
</evidence>
<dbReference type="Proteomes" id="UP000004367">
    <property type="component" value="Unassembled WGS sequence"/>
</dbReference>
<organism evidence="1 2">
    <name type="scientific">Mobilicoccus pelagius NBRC 104925</name>
    <dbReference type="NCBI Taxonomy" id="1089455"/>
    <lineage>
        <taxon>Bacteria</taxon>
        <taxon>Bacillati</taxon>
        <taxon>Actinomycetota</taxon>
        <taxon>Actinomycetes</taxon>
        <taxon>Micrococcales</taxon>
        <taxon>Dermatophilaceae</taxon>
        <taxon>Mobilicoccus</taxon>
    </lineage>
</organism>
<keyword evidence="2" id="KW-1185">Reference proteome</keyword>
<dbReference type="EMBL" id="BAFE01000049">
    <property type="protein sequence ID" value="GAB48274.1"/>
    <property type="molecule type" value="Genomic_DNA"/>
</dbReference>
<reference evidence="1 2" key="1">
    <citation type="submission" date="2012-02" db="EMBL/GenBank/DDBJ databases">
        <title>Whole genome shotgun sequence of Mobilicoccus pelagius NBRC 104925.</title>
        <authorList>
            <person name="Yoshida Y."/>
            <person name="Hosoyama A."/>
            <person name="Tsuchikane K."/>
            <person name="Katsumata H."/>
            <person name="Yamazaki S."/>
            <person name="Fujita N."/>
        </authorList>
    </citation>
    <scope>NUCLEOTIDE SEQUENCE [LARGE SCALE GENOMIC DNA]</scope>
    <source>
        <strain evidence="1 2">NBRC 104925</strain>
    </source>
</reference>
<comment type="caution">
    <text evidence="1">The sequence shown here is derived from an EMBL/GenBank/DDBJ whole genome shotgun (WGS) entry which is preliminary data.</text>
</comment>
<protein>
    <submittedName>
        <fullName evidence="1">Uncharacterized protein</fullName>
    </submittedName>
</protein>
<dbReference type="AlphaFoldDB" id="H5URB6"/>
<evidence type="ECO:0000313" key="2">
    <source>
        <dbReference type="Proteomes" id="UP000004367"/>
    </source>
</evidence>
<name>H5URB6_9MICO</name>
<proteinExistence type="predicted"/>
<dbReference type="STRING" id="1089455.MOPEL_069_00290"/>
<accession>H5URB6</accession>
<sequence length="99" mass="11011">MMERSCVHLGTVGAPWRDDVGPGGAARIEDPATLRSGATSDAHNEGQCYRRPRNAPKFAFQGADLQRSMHSRDESSPMHTIYAKILCMNRSVCRTRRHA</sequence>